<gene>
    <name evidence="3" type="ORF">E1295_15935</name>
</gene>
<dbReference type="PROSITE" id="PS50022">
    <property type="entry name" value="FA58C_3"/>
    <property type="match status" value="1"/>
</dbReference>
<dbReference type="RefSeq" id="WP_132631059.1">
    <property type="nucleotide sequence ID" value="NZ_SMLD01000035.1"/>
</dbReference>
<feature type="chain" id="PRO_5020353191" description="F5/8 type C domain-containing protein" evidence="1">
    <location>
        <begin position="26"/>
        <end position="541"/>
    </location>
</feature>
<evidence type="ECO:0000313" key="3">
    <source>
        <dbReference type="EMBL" id="TDE53992.1"/>
    </source>
</evidence>
<keyword evidence="1" id="KW-0732">Signal</keyword>
<evidence type="ECO:0000256" key="1">
    <source>
        <dbReference type="SAM" id="SignalP"/>
    </source>
</evidence>
<dbReference type="Proteomes" id="UP000295136">
    <property type="component" value="Unassembled WGS sequence"/>
</dbReference>
<proteinExistence type="predicted"/>
<dbReference type="Gene3D" id="2.60.120.260">
    <property type="entry name" value="Galactose-binding domain-like"/>
    <property type="match status" value="1"/>
</dbReference>
<protein>
    <recommendedName>
        <fullName evidence="2">F5/8 type C domain-containing protein</fullName>
    </recommendedName>
</protein>
<dbReference type="EMBL" id="SMLD01000035">
    <property type="protein sequence ID" value="TDE53992.1"/>
    <property type="molecule type" value="Genomic_DNA"/>
</dbReference>
<dbReference type="AlphaFoldDB" id="A0A4R5FM82"/>
<feature type="domain" description="F5/8 type C" evidence="2">
    <location>
        <begin position="390"/>
        <end position="541"/>
    </location>
</feature>
<sequence>MRRTFHAAAAVAICSGLFAMPAASAAGSVSARLPATPAGQVLVVQANLQDSVRQADARDTRDLDNFARRLAGKVPAAPDALLLTEVLGPGARHLASALSRATGQRYRAEVAGERSAFLPDGAVRENAIILNTGTMTVAARGGFERVQDEDQAHVVAARRDGTLRVPLVAAHPGGDPAPASAWLADRLAREDGVTVLGGDFRAGRCAVPAEDQAIGCEPQPFWADLTGPRAYTDAYFERGDAQARRHSGYVFARGDVLKAAIDTDMPDVSDCKADFDAGRSHAADRDCRDAYYADEPFGWALLGAARDEQQSVIPAKLALDHCELAVRTAGVMARVVNNTTAPLSRPVRVSASEPLTATPAEAALDVPAGQAKNVVVTVTAPRDTEPGEHTVTVTIGSEQRELPVTVTEDCVEPKVYATSFHAGSGPELAVDEDIATFWHSEYQPPHPLPQSITLNLGETKKISALDYQPRFDGNLNGTILDYKVYLSTDGRTFTEVTSGSWAADARKKSASFEAADARYVRLEGSRASGGSYLSAAEVSVR</sequence>
<dbReference type="SUPFAM" id="SSF49785">
    <property type="entry name" value="Galactose-binding domain-like"/>
    <property type="match status" value="1"/>
</dbReference>
<evidence type="ECO:0000259" key="2">
    <source>
        <dbReference type="PROSITE" id="PS50022"/>
    </source>
</evidence>
<organism evidence="3 4">
    <name type="scientific">Nonomuraea mesophila</name>
    <dbReference type="NCBI Taxonomy" id="2530382"/>
    <lineage>
        <taxon>Bacteria</taxon>
        <taxon>Bacillati</taxon>
        <taxon>Actinomycetota</taxon>
        <taxon>Actinomycetes</taxon>
        <taxon>Streptosporangiales</taxon>
        <taxon>Streptosporangiaceae</taxon>
        <taxon>Nonomuraea</taxon>
    </lineage>
</organism>
<evidence type="ECO:0000313" key="4">
    <source>
        <dbReference type="Proteomes" id="UP000295136"/>
    </source>
</evidence>
<dbReference type="Pfam" id="PF00754">
    <property type="entry name" value="F5_F8_type_C"/>
    <property type="match status" value="1"/>
</dbReference>
<reference evidence="3 4" key="1">
    <citation type="submission" date="2019-03" db="EMBL/GenBank/DDBJ databases">
        <title>Draft genome sequences of novel Actinobacteria.</title>
        <authorList>
            <person name="Sahin N."/>
            <person name="Ay H."/>
            <person name="Saygin H."/>
        </authorList>
    </citation>
    <scope>NUCLEOTIDE SEQUENCE [LARGE SCALE GENOMIC DNA]</scope>
    <source>
        <strain evidence="3 4">6K102</strain>
    </source>
</reference>
<comment type="caution">
    <text evidence="3">The sequence shown here is derived from an EMBL/GenBank/DDBJ whole genome shotgun (WGS) entry which is preliminary data.</text>
</comment>
<accession>A0A4R5FM82</accession>
<feature type="signal peptide" evidence="1">
    <location>
        <begin position="1"/>
        <end position="25"/>
    </location>
</feature>
<dbReference type="InterPro" id="IPR008979">
    <property type="entry name" value="Galactose-bd-like_sf"/>
</dbReference>
<name>A0A4R5FM82_9ACTN</name>
<keyword evidence="4" id="KW-1185">Reference proteome</keyword>
<dbReference type="InterPro" id="IPR000421">
    <property type="entry name" value="FA58C"/>
</dbReference>